<feature type="domain" description="F-box" evidence="1">
    <location>
        <begin position="17"/>
        <end position="64"/>
    </location>
</feature>
<dbReference type="Proteomes" id="UP000663882">
    <property type="component" value="Unassembled WGS sequence"/>
</dbReference>
<protein>
    <recommendedName>
        <fullName evidence="1">F-box domain-containing protein</fullName>
    </recommendedName>
</protein>
<comment type="caution">
    <text evidence="2">The sequence shown here is derived from an EMBL/GenBank/DDBJ whole genome shotgun (WGS) entry which is preliminary data.</text>
</comment>
<evidence type="ECO:0000313" key="3">
    <source>
        <dbReference type="EMBL" id="CAF0971969.1"/>
    </source>
</evidence>
<proteinExistence type="predicted"/>
<dbReference type="Proteomes" id="UP000663864">
    <property type="component" value="Unassembled WGS sequence"/>
</dbReference>
<accession>A0A814BKV2</accession>
<reference evidence="2" key="1">
    <citation type="submission" date="2021-02" db="EMBL/GenBank/DDBJ databases">
        <authorList>
            <person name="Nowell W R."/>
        </authorList>
    </citation>
    <scope>NUCLEOTIDE SEQUENCE</scope>
</reference>
<evidence type="ECO:0000313" key="5">
    <source>
        <dbReference type="EMBL" id="CAF3901629.1"/>
    </source>
</evidence>
<evidence type="ECO:0000313" key="2">
    <source>
        <dbReference type="EMBL" id="CAF0929903.1"/>
    </source>
</evidence>
<evidence type="ECO:0000313" key="4">
    <source>
        <dbReference type="EMBL" id="CAF3668220.1"/>
    </source>
</evidence>
<organism evidence="2 6">
    <name type="scientific">Rotaria sordida</name>
    <dbReference type="NCBI Taxonomy" id="392033"/>
    <lineage>
        <taxon>Eukaryota</taxon>
        <taxon>Metazoa</taxon>
        <taxon>Spiralia</taxon>
        <taxon>Gnathifera</taxon>
        <taxon>Rotifera</taxon>
        <taxon>Eurotatoria</taxon>
        <taxon>Bdelloidea</taxon>
        <taxon>Philodinida</taxon>
        <taxon>Philodinidae</taxon>
        <taxon>Rotaria</taxon>
    </lineage>
</organism>
<dbReference type="EMBL" id="CAJNOO010000392">
    <property type="protein sequence ID" value="CAF0929903.1"/>
    <property type="molecule type" value="Genomic_DNA"/>
</dbReference>
<dbReference type="Proteomes" id="UP000663836">
    <property type="component" value="Unassembled WGS sequence"/>
</dbReference>
<dbReference type="InterPro" id="IPR001810">
    <property type="entry name" value="F-box_dom"/>
</dbReference>
<evidence type="ECO:0000259" key="1">
    <source>
        <dbReference type="PROSITE" id="PS50181"/>
    </source>
</evidence>
<sequence length="152" mass="18102">MNKQYASIKMNNSNIYHLHILDLPNEILFIIFNKLKTVDALYSLMDINERFDRLVLDALHIHDLDTTNMTIKSYYDRTFSIDNHVLDRICEKILPQIHHQLNELTVEQNSMERILFTFNYPQLYSLSLVNFQEEILLQYLTGTLIVNFIHIN</sequence>
<gene>
    <name evidence="4" type="ORF">JBS370_LOCUS7358</name>
    <name evidence="5" type="ORF">OTI717_LOCUS23818</name>
    <name evidence="2" type="ORF">RFH988_LOCUS10480</name>
    <name evidence="3" type="ORF">ZHD862_LOCUS11049</name>
</gene>
<dbReference type="PROSITE" id="PS50181">
    <property type="entry name" value="FBOX"/>
    <property type="match status" value="1"/>
</dbReference>
<dbReference type="EMBL" id="CAJOAX010004345">
    <property type="protein sequence ID" value="CAF3901629.1"/>
    <property type="molecule type" value="Genomic_DNA"/>
</dbReference>
<dbReference type="OrthoDB" id="10058660at2759"/>
<dbReference type="EMBL" id="CAJOBD010000435">
    <property type="protein sequence ID" value="CAF3668220.1"/>
    <property type="molecule type" value="Genomic_DNA"/>
</dbReference>
<dbReference type="AlphaFoldDB" id="A0A814BKV2"/>
<name>A0A814BKV2_9BILA</name>
<evidence type="ECO:0000313" key="6">
    <source>
        <dbReference type="Proteomes" id="UP000663882"/>
    </source>
</evidence>
<dbReference type="EMBL" id="CAJNOT010000408">
    <property type="protein sequence ID" value="CAF0971969.1"/>
    <property type="molecule type" value="Genomic_DNA"/>
</dbReference>
<dbReference type="Proteomes" id="UP000663823">
    <property type="component" value="Unassembled WGS sequence"/>
</dbReference>